<dbReference type="Proteomes" id="UP000053820">
    <property type="component" value="Unassembled WGS sequence"/>
</dbReference>
<keyword evidence="2" id="KW-1185">Reference proteome</keyword>
<proteinExistence type="predicted"/>
<protein>
    <submittedName>
        <fullName evidence="1">Uncharacterized protein</fullName>
    </submittedName>
</protein>
<dbReference type="HOGENOM" id="CLU_2489363_0_0_1"/>
<name>A0A0C9WC79_9AGAM</name>
<evidence type="ECO:0000313" key="2">
    <source>
        <dbReference type="Proteomes" id="UP000053820"/>
    </source>
</evidence>
<dbReference type="EMBL" id="KN839862">
    <property type="protein sequence ID" value="KIJ61442.1"/>
    <property type="molecule type" value="Genomic_DNA"/>
</dbReference>
<dbReference type="OrthoDB" id="2667096at2759"/>
<sequence>TVPDTPPLTGRKPKLATQVLPSITDSPDSKWGLKNGKITIKVFVPSTDDIWKLKVPHTITLSRFTSKVLSKLGFHVAFSGSCWDTSL</sequence>
<dbReference type="AlphaFoldDB" id="A0A0C9WC79"/>
<feature type="non-terminal residue" evidence="1">
    <location>
        <position position="87"/>
    </location>
</feature>
<gene>
    <name evidence="1" type="ORF">HYDPIDRAFT_115911</name>
</gene>
<reference evidence="1 2" key="1">
    <citation type="submission" date="2014-04" db="EMBL/GenBank/DDBJ databases">
        <title>Evolutionary Origins and Diversification of the Mycorrhizal Mutualists.</title>
        <authorList>
            <consortium name="DOE Joint Genome Institute"/>
            <consortium name="Mycorrhizal Genomics Consortium"/>
            <person name="Kohler A."/>
            <person name="Kuo A."/>
            <person name="Nagy L.G."/>
            <person name="Floudas D."/>
            <person name="Copeland A."/>
            <person name="Barry K.W."/>
            <person name="Cichocki N."/>
            <person name="Veneault-Fourrey C."/>
            <person name="LaButti K."/>
            <person name="Lindquist E.A."/>
            <person name="Lipzen A."/>
            <person name="Lundell T."/>
            <person name="Morin E."/>
            <person name="Murat C."/>
            <person name="Riley R."/>
            <person name="Ohm R."/>
            <person name="Sun H."/>
            <person name="Tunlid A."/>
            <person name="Henrissat B."/>
            <person name="Grigoriev I.V."/>
            <person name="Hibbett D.S."/>
            <person name="Martin F."/>
        </authorList>
    </citation>
    <scope>NUCLEOTIDE SEQUENCE [LARGE SCALE GENOMIC DNA]</scope>
    <source>
        <strain evidence="1 2">MD-312</strain>
    </source>
</reference>
<accession>A0A0C9WC79</accession>
<evidence type="ECO:0000313" key="1">
    <source>
        <dbReference type="EMBL" id="KIJ61442.1"/>
    </source>
</evidence>
<organism evidence="1 2">
    <name type="scientific">Hydnomerulius pinastri MD-312</name>
    <dbReference type="NCBI Taxonomy" id="994086"/>
    <lineage>
        <taxon>Eukaryota</taxon>
        <taxon>Fungi</taxon>
        <taxon>Dikarya</taxon>
        <taxon>Basidiomycota</taxon>
        <taxon>Agaricomycotina</taxon>
        <taxon>Agaricomycetes</taxon>
        <taxon>Agaricomycetidae</taxon>
        <taxon>Boletales</taxon>
        <taxon>Boletales incertae sedis</taxon>
        <taxon>Leucogyrophana</taxon>
    </lineage>
</organism>